<accession>A0A7W2IDA9</accession>
<dbReference type="EMBL" id="JACEZT010000013">
    <property type="protein sequence ID" value="MBA5639075.1"/>
    <property type="molecule type" value="Genomic_DNA"/>
</dbReference>
<comment type="caution">
    <text evidence="1">The sequence shown here is derived from an EMBL/GenBank/DDBJ whole genome shotgun (WGS) entry which is preliminary data.</text>
</comment>
<evidence type="ECO:0000313" key="2">
    <source>
        <dbReference type="Proteomes" id="UP000534388"/>
    </source>
</evidence>
<keyword evidence="2" id="KW-1185">Reference proteome</keyword>
<dbReference type="AlphaFoldDB" id="A0A7W2IDA9"/>
<proteinExistence type="predicted"/>
<name>A0A7W2IDA9_9BURK</name>
<gene>
    <name evidence="1" type="ORF">H3H37_18610</name>
</gene>
<dbReference type="RefSeq" id="WP_182165262.1">
    <property type="nucleotide sequence ID" value="NZ_JACEZT010000013.1"/>
</dbReference>
<organism evidence="1 2">
    <name type="scientific">Rugamonas brunnea</name>
    <dbReference type="NCBI Taxonomy" id="2758569"/>
    <lineage>
        <taxon>Bacteria</taxon>
        <taxon>Pseudomonadati</taxon>
        <taxon>Pseudomonadota</taxon>
        <taxon>Betaproteobacteria</taxon>
        <taxon>Burkholderiales</taxon>
        <taxon>Oxalobacteraceae</taxon>
        <taxon>Telluria group</taxon>
        <taxon>Rugamonas</taxon>
    </lineage>
</organism>
<protein>
    <submittedName>
        <fullName evidence="1">Uncharacterized protein</fullName>
    </submittedName>
</protein>
<evidence type="ECO:0000313" key="1">
    <source>
        <dbReference type="EMBL" id="MBA5639075.1"/>
    </source>
</evidence>
<reference evidence="1 2" key="1">
    <citation type="submission" date="2020-07" db="EMBL/GenBank/DDBJ databases">
        <title>Novel species isolated from subtropical streams in China.</title>
        <authorList>
            <person name="Lu H."/>
        </authorList>
    </citation>
    <scope>NUCLEOTIDE SEQUENCE [LARGE SCALE GENOMIC DNA]</scope>
    <source>
        <strain evidence="1 2">LX20W</strain>
    </source>
</reference>
<sequence>MNSRAQQMADALAALSADERNRLDRLAERAGMRAEEIWSDVWQYGFDDTEESVQANIEADADIAAGRTIPNEQVMADMWRMVNSGLQKKKTG</sequence>
<dbReference type="Proteomes" id="UP000534388">
    <property type="component" value="Unassembled WGS sequence"/>
</dbReference>